<sequence length="1101" mass="122118">LGIKVPEWKAAVEKRVESWLKPFKSDPKLAHALPQLTRQFIFEAHVAQYVMAVWKATHIHGNAKTTTPKTLPKDIPIYGPRFLPPTLLDVSKRDPTRVEPETLYVRPLNVVHPFYHGDMLSKCPQCDSAETISWDQWVGSGARDVHGLFYEERALGYQLRCSACETNYSGRKVLGPDGEKLGYCFATTNAKTWAAMNHWEIPRGIPYFTQRTALTRELFDIIIEFRPATTSGKLAEEIKQLHLLEYHKRRNEYLQAHSTRTVPAQFLDKSPLRAFSEPTDAAGYSDDTITDDFITDTYIEFTNRTRVEECARHLRTLGAICISLDNTFKSASKATVVEAETRAHLKFMKGGILTVLNEMNQIISWKFCQAASASEITELLEGIKKRFKLLGIDDPEIYSAGILEGTRNPHRTAVIADIRNAIIKEPSSKTAPTQYWPQAEQEQRLTAAFEKWRRNGGVWSSAAHQARYQHLALGHVQKGCLARPRDDIMSDGSRVEADHKGWNSLQRSHASGLELQTALGHDYVLRRNLRYAFTGKNKSHDPFIISTHGSHHINLVNHTAALWNTAIRDARAPKSLRAVPRLQDVASGEKFGLVQSARSESDHEAIKLEPDGLDNELALLEDLTDVQKQLLATELGVDAACFLAPLQPAGSAAATPTEMSGTPQESTDVEMISDHVHTSALAPVDAATTSPMVIDVDDAIDDHVPMATSMFALKSHPPLLSSQSQKRKQRSESVSVVPAPFSDLSSLPTSDSESALKKARMQANLPPPPKTHPLFTQKNSSGAMAASALNATNLDTKQALLRELASPLRLPTLAAGDTKQLTPSQRFFAAGTGVDARALKIGQGSEFFLFMRLRKEGQWKSYEMTGPKWAAATVLYNDALCSQSGLAGAIKKLPRALADKLAEVEPQILRRIATGNYKAQSSGRTEFWTEHCKAVSFVKVESFDELAGDGAKAKRKQQTCTRCKMLKYPGPKNAPENHKKAHCSDGFKVKLADDVQPAPWPQPGGIFTNGTQFHPLKFLAHIRTVHERLEEGIAREDLSLEDDAFLKMLDTRLVVEQGVVKFELYPDLVVAASDGLPDTLIVETHGKKYLYIYSLTTPTVV</sequence>
<protein>
    <recommendedName>
        <fullName evidence="4">HMG domain-containing protein</fullName>
    </recommendedName>
</protein>
<feature type="region of interest" description="Disordered" evidence="1">
    <location>
        <begin position="718"/>
        <end position="770"/>
    </location>
</feature>
<keyword evidence="3" id="KW-1185">Reference proteome</keyword>
<evidence type="ECO:0000313" key="2">
    <source>
        <dbReference type="EMBL" id="GAT42890.1"/>
    </source>
</evidence>
<name>A0ABQ0KVC4_MYCCL</name>
<dbReference type="EMBL" id="DF838409">
    <property type="protein sequence ID" value="GAT42890.1"/>
    <property type="molecule type" value="Genomic_DNA"/>
</dbReference>
<feature type="compositionally biased region" description="Polar residues" evidence="1">
    <location>
        <begin position="743"/>
        <end position="753"/>
    </location>
</feature>
<gene>
    <name evidence="2" type="ORF">MCHLO_00587</name>
</gene>
<proteinExistence type="predicted"/>
<reference evidence="2" key="1">
    <citation type="submission" date="2014-09" db="EMBL/GenBank/DDBJ databases">
        <title>Genome sequence of the luminous mushroom Mycena chlorophos for searching fungal bioluminescence genes.</title>
        <authorList>
            <person name="Tanaka Y."/>
            <person name="Kasuga D."/>
            <person name="Oba Y."/>
            <person name="Hase S."/>
            <person name="Sato K."/>
            <person name="Oba Y."/>
            <person name="Sakakibara Y."/>
        </authorList>
    </citation>
    <scope>NUCLEOTIDE SEQUENCE</scope>
</reference>
<organism evidence="2 3">
    <name type="scientific">Mycena chlorophos</name>
    <name type="common">Agaric fungus</name>
    <name type="synonym">Agaricus chlorophos</name>
    <dbReference type="NCBI Taxonomy" id="658473"/>
    <lineage>
        <taxon>Eukaryota</taxon>
        <taxon>Fungi</taxon>
        <taxon>Dikarya</taxon>
        <taxon>Basidiomycota</taxon>
        <taxon>Agaricomycotina</taxon>
        <taxon>Agaricomycetes</taxon>
        <taxon>Agaricomycetidae</taxon>
        <taxon>Agaricales</taxon>
        <taxon>Marasmiineae</taxon>
        <taxon>Mycenaceae</taxon>
        <taxon>Mycena</taxon>
    </lineage>
</organism>
<dbReference type="Proteomes" id="UP000815677">
    <property type="component" value="Unassembled WGS sequence"/>
</dbReference>
<accession>A0ABQ0KVC4</accession>
<evidence type="ECO:0008006" key="4">
    <source>
        <dbReference type="Google" id="ProtNLM"/>
    </source>
</evidence>
<evidence type="ECO:0000256" key="1">
    <source>
        <dbReference type="SAM" id="MobiDB-lite"/>
    </source>
</evidence>
<feature type="non-terminal residue" evidence="2">
    <location>
        <position position="1"/>
    </location>
</feature>
<evidence type="ECO:0000313" key="3">
    <source>
        <dbReference type="Proteomes" id="UP000815677"/>
    </source>
</evidence>